<dbReference type="Proteomes" id="UP001595818">
    <property type="component" value="Unassembled WGS sequence"/>
</dbReference>
<reference evidence="2" key="1">
    <citation type="journal article" date="2019" name="Int. J. Syst. Evol. Microbiol.">
        <title>The Global Catalogue of Microorganisms (GCM) 10K type strain sequencing project: providing services to taxonomists for standard genome sequencing and annotation.</title>
        <authorList>
            <consortium name="The Broad Institute Genomics Platform"/>
            <consortium name="The Broad Institute Genome Sequencing Center for Infectious Disease"/>
            <person name="Wu L."/>
            <person name="Ma J."/>
        </authorList>
    </citation>
    <scope>NUCLEOTIDE SEQUENCE [LARGE SCALE GENOMIC DNA]</scope>
    <source>
        <strain evidence="2">CGMCC 4.7466</strain>
    </source>
</reference>
<proteinExistence type="predicted"/>
<gene>
    <name evidence="1" type="ORF">ACFPFU_14045</name>
</gene>
<keyword evidence="2" id="KW-1185">Reference proteome</keyword>
<protein>
    <submittedName>
        <fullName evidence="1">Uncharacterized protein</fullName>
    </submittedName>
</protein>
<comment type="caution">
    <text evidence="1">The sequence shown here is derived from an EMBL/GenBank/DDBJ whole genome shotgun (WGS) entry which is preliminary data.</text>
</comment>
<name>A0ABV9T300_9BACT</name>
<dbReference type="EMBL" id="JBHSJJ010000007">
    <property type="protein sequence ID" value="MFC4872813.1"/>
    <property type="molecule type" value="Genomic_DNA"/>
</dbReference>
<evidence type="ECO:0000313" key="1">
    <source>
        <dbReference type="EMBL" id="MFC4872813.1"/>
    </source>
</evidence>
<evidence type="ECO:0000313" key="2">
    <source>
        <dbReference type="Proteomes" id="UP001595818"/>
    </source>
</evidence>
<accession>A0ABV9T300</accession>
<sequence>MKPATMIFKEEIVNIRFPKEEVLANPSDIRQRDKAFERALALGNLEHGKVRIGFMDVDHRIYEVETTVWAVTEEALCLKGSLQIPKQAVLYID</sequence>
<dbReference type="RefSeq" id="WP_377065393.1">
    <property type="nucleotide sequence ID" value="NZ_JBHSJJ010000007.1"/>
</dbReference>
<organism evidence="1 2">
    <name type="scientific">Negadavirga shengliensis</name>
    <dbReference type="NCBI Taxonomy" id="1389218"/>
    <lineage>
        <taxon>Bacteria</taxon>
        <taxon>Pseudomonadati</taxon>
        <taxon>Bacteroidota</taxon>
        <taxon>Cytophagia</taxon>
        <taxon>Cytophagales</taxon>
        <taxon>Cyclobacteriaceae</taxon>
        <taxon>Negadavirga</taxon>
    </lineage>
</organism>